<dbReference type="SMART" id="SM00322">
    <property type="entry name" value="KH"/>
    <property type="match status" value="1"/>
</dbReference>
<dbReference type="PROSITE" id="PS50126">
    <property type="entry name" value="S1"/>
    <property type="match status" value="1"/>
</dbReference>
<dbReference type="EMBL" id="LCFA01000002">
    <property type="protein sequence ID" value="KKS83044.1"/>
    <property type="molecule type" value="Genomic_DNA"/>
</dbReference>
<dbReference type="GO" id="GO:0000175">
    <property type="term" value="F:3'-5'-RNA exonuclease activity"/>
    <property type="evidence" value="ECO:0007669"/>
    <property type="project" value="TreeGrafter"/>
</dbReference>
<evidence type="ECO:0000256" key="4">
    <source>
        <dbReference type="ARBA" id="ARBA00022695"/>
    </source>
</evidence>
<proteinExistence type="inferred from homology"/>
<gene>
    <name evidence="8" type="primary">pnp</name>
    <name evidence="10" type="ORF">UV58_C0002G0054</name>
</gene>
<dbReference type="InterPro" id="IPR036456">
    <property type="entry name" value="PNPase_PH_RNA-bd_sf"/>
</dbReference>
<feature type="binding site" evidence="8">
    <location>
        <position position="500"/>
    </location>
    <ligand>
        <name>Mg(2+)</name>
        <dbReference type="ChEBI" id="CHEBI:18420"/>
    </ligand>
</feature>
<dbReference type="SUPFAM" id="SSF54791">
    <property type="entry name" value="Eukaryotic type KH-domain (KH-domain type I)"/>
    <property type="match status" value="1"/>
</dbReference>
<dbReference type="Pfam" id="PF00013">
    <property type="entry name" value="KH_1"/>
    <property type="match status" value="1"/>
</dbReference>
<comment type="caution">
    <text evidence="10">The sequence shown here is derived from an EMBL/GenBank/DDBJ whole genome shotgun (WGS) entry which is preliminary data.</text>
</comment>
<evidence type="ECO:0000259" key="9">
    <source>
        <dbReference type="PROSITE" id="PS50126"/>
    </source>
</evidence>
<evidence type="ECO:0000313" key="11">
    <source>
        <dbReference type="Proteomes" id="UP000034810"/>
    </source>
</evidence>
<dbReference type="Gene3D" id="2.40.50.140">
    <property type="entry name" value="Nucleic acid-binding proteins"/>
    <property type="match status" value="1"/>
</dbReference>
<dbReference type="InterPro" id="IPR012162">
    <property type="entry name" value="PNPase"/>
</dbReference>
<dbReference type="GO" id="GO:0004654">
    <property type="term" value="F:polyribonucleotide nucleotidyltransferase activity"/>
    <property type="evidence" value="ECO:0007669"/>
    <property type="project" value="UniProtKB-UniRule"/>
</dbReference>
<dbReference type="HAMAP" id="MF_01595">
    <property type="entry name" value="PNPase"/>
    <property type="match status" value="1"/>
</dbReference>
<keyword evidence="6 8" id="KW-0460">Magnesium</keyword>
<dbReference type="InterPro" id="IPR036345">
    <property type="entry name" value="ExoRNase_PH_dom2_sf"/>
</dbReference>
<evidence type="ECO:0000256" key="2">
    <source>
        <dbReference type="ARBA" id="ARBA00022490"/>
    </source>
</evidence>
<dbReference type="InterPro" id="IPR015848">
    <property type="entry name" value="PNPase_PH_RNA-bd_bac/org-type"/>
</dbReference>
<keyword evidence="2 8" id="KW-0963">Cytoplasm</keyword>
<dbReference type="InterPro" id="IPR027408">
    <property type="entry name" value="PNPase/RNase_PH_dom_sf"/>
</dbReference>
<keyword evidence="7 8" id="KW-0694">RNA-binding</keyword>
<evidence type="ECO:0000256" key="6">
    <source>
        <dbReference type="ARBA" id="ARBA00022842"/>
    </source>
</evidence>
<name>A0A0G1CC96_9BACT</name>
<evidence type="ECO:0000256" key="5">
    <source>
        <dbReference type="ARBA" id="ARBA00022723"/>
    </source>
</evidence>
<dbReference type="NCBIfam" id="NF008805">
    <property type="entry name" value="PRK11824.1"/>
    <property type="match status" value="1"/>
</dbReference>
<evidence type="ECO:0000256" key="8">
    <source>
        <dbReference type="HAMAP-Rule" id="MF_01595"/>
    </source>
</evidence>
<dbReference type="InterPro" id="IPR020568">
    <property type="entry name" value="Ribosomal_Su5_D2-typ_SF"/>
</dbReference>
<evidence type="ECO:0000256" key="1">
    <source>
        <dbReference type="ARBA" id="ARBA00007404"/>
    </source>
</evidence>
<dbReference type="FunFam" id="3.30.1370.10:FF:000001">
    <property type="entry name" value="Polyribonucleotide nucleotidyltransferase"/>
    <property type="match status" value="1"/>
</dbReference>
<evidence type="ECO:0000313" key="10">
    <source>
        <dbReference type="EMBL" id="KKS83044.1"/>
    </source>
</evidence>
<comment type="function">
    <text evidence="8">Involved in mRNA degradation. Catalyzes the phosphorolysis of single-stranded polyribonucleotides processively in the 3'- to 5'-direction.</text>
</comment>
<dbReference type="InterPro" id="IPR012340">
    <property type="entry name" value="NA-bd_OB-fold"/>
</dbReference>
<comment type="cofactor">
    <cofactor evidence="8">
        <name>Mg(2+)</name>
        <dbReference type="ChEBI" id="CHEBI:18420"/>
    </cofactor>
</comment>
<dbReference type="Gene3D" id="3.30.230.70">
    <property type="entry name" value="GHMP Kinase, N-terminal domain"/>
    <property type="match status" value="2"/>
</dbReference>
<dbReference type="PANTHER" id="PTHR11252:SF0">
    <property type="entry name" value="POLYRIBONUCLEOTIDE NUCLEOTIDYLTRANSFERASE 1, MITOCHONDRIAL"/>
    <property type="match status" value="1"/>
</dbReference>
<feature type="domain" description="S1 motif" evidence="9">
    <location>
        <begin position="637"/>
        <end position="705"/>
    </location>
</feature>
<keyword evidence="3 8" id="KW-0808">Transferase</keyword>
<dbReference type="GO" id="GO:0000287">
    <property type="term" value="F:magnesium ion binding"/>
    <property type="evidence" value="ECO:0007669"/>
    <property type="project" value="UniProtKB-UniRule"/>
</dbReference>
<dbReference type="Proteomes" id="UP000034810">
    <property type="component" value="Unassembled WGS sequence"/>
</dbReference>
<sequence length="709" mass="77979">MNIQNKKEFSLPFFGRDLKFILSDIAGQANAAVIGQYGETAVLVTAVMGKENRVMDYFPLTVDYEERFYAAGKVLGSRFIRREGRPSDFAVLSGRLIDRTIRPLFDQRLRRDVQLVVTILSYDEENDPDFVALNTASLALAISDIPWNGLVGGLRILKTKDGFIFNPLNSEKNGALKEEGSFEAFFSGTDKKINMVELEGRDAKEKEAQDAFLKSFKEIKNLISFQEKIVKEVGRAKSEVSFFEVDAKLSQAIGDFSKNKLEKALYVSSKNERNQELSDLKEELVNHLMSLGFESLNGLESVWEDLVNQIVHQNILTSEKRPDGRKLNELRPLEAHIGLFKRLHGSALFIRGETQSLAVTTLAAPGSEQLVETMEVSAKRRFMLHYNFPPYSTGEVGRLGMPGRREIGHGALAEKALRGVIPSQDEFPYTIRVVSEILSSNGSSSMASACAGTLSLMDAGVPIKKPVAGIAMGLITYQGYDPVSTSQEYKILTDIQGPEDHYGDMDLKAAGTRDGLTALQMDVKIGGIDEEIFSKTLVQAKEARLQILDLIEKTIPAPRPQISSYAPIILTIEIKPSQIGSVIGPGGKVINGMIEDFGLESIDIDDSGKVYVSADSLEKAQKAIDFIRGMTREFAVGEVVEGEIIKILDFGAIVDLGGGKDGMIHVSELKNGFVEKVSDVVKLGDRVRAKIIKVEENGKIGLSLKALDK</sequence>
<dbReference type="SUPFAM" id="SSF46915">
    <property type="entry name" value="Polynucleotide phosphorylase/guanosine pentaphosphate synthase (PNPase/GPSI), domain 3"/>
    <property type="match status" value="1"/>
</dbReference>
<dbReference type="InterPro" id="IPR003029">
    <property type="entry name" value="S1_domain"/>
</dbReference>
<protein>
    <recommendedName>
        <fullName evidence="8">Polyribonucleotide nucleotidyltransferase</fullName>
        <ecNumber evidence="8">2.7.7.8</ecNumber>
    </recommendedName>
    <alternativeName>
        <fullName evidence="8">Polynucleotide phosphorylase</fullName>
        <shortName evidence="8">PNPase</shortName>
    </alternativeName>
</protein>
<dbReference type="GO" id="GO:0005829">
    <property type="term" value="C:cytosol"/>
    <property type="evidence" value="ECO:0007669"/>
    <property type="project" value="TreeGrafter"/>
</dbReference>
<keyword evidence="5 8" id="KW-0479">Metal-binding</keyword>
<feature type="binding site" evidence="8">
    <location>
        <position position="506"/>
    </location>
    <ligand>
        <name>Mg(2+)</name>
        <dbReference type="ChEBI" id="CHEBI:18420"/>
    </ligand>
</feature>
<keyword evidence="4 8" id="KW-0548">Nucleotidyltransferase</keyword>
<dbReference type="PATRIC" id="fig|1619011.3.peg.101"/>
<dbReference type="SUPFAM" id="SSF50249">
    <property type="entry name" value="Nucleic acid-binding proteins"/>
    <property type="match status" value="1"/>
</dbReference>
<dbReference type="InterPro" id="IPR036612">
    <property type="entry name" value="KH_dom_type_1_sf"/>
</dbReference>
<dbReference type="InterPro" id="IPR004087">
    <property type="entry name" value="KH_dom"/>
</dbReference>
<dbReference type="InterPro" id="IPR001247">
    <property type="entry name" value="ExoRNase_PH_dom1"/>
</dbReference>
<dbReference type="SMART" id="SM00316">
    <property type="entry name" value="S1"/>
    <property type="match status" value="1"/>
</dbReference>
<dbReference type="NCBIfam" id="TIGR03591">
    <property type="entry name" value="polynuc_phos"/>
    <property type="match status" value="1"/>
</dbReference>
<dbReference type="Gene3D" id="3.30.1370.10">
    <property type="entry name" value="K Homology domain, type 1"/>
    <property type="match status" value="1"/>
</dbReference>
<dbReference type="GO" id="GO:0003723">
    <property type="term" value="F:RNA binding"/>
    <property type="evidence" value="ECO:0007669"/>
    <property type="project" value="UniProtKB-UniRule"/>
</dbReference>
<dbReference type="SUPFAM" id="SSF55666">
    <property type="entry name" value="Ribonuclease PH domain 2-like"/>
    <property type="match status" value="2"/>
</dbReference>
<dbReference type="InterPro" id="IPR004088">
    <property type="entry name" value="KH_dom_type_1"/>
</dbReference>
<dbReference type="EC" id="2.7.7.8" evidence="8"/>
<accession>A0A0G1CC96</accession>
<dbReference type="Pfam" id="PF00575">
    <property type="entry name" value="S1"/>
    <property type="match status" value="1"/>
</dbReference>
<organism evidence="10 11">
    <name type="scientific">Candidatus Wolfebacteria bacterium GW2011_GWC1_43_10</name>
    <dbReference type="NCBI Taxonomy" id="1619011"/>
    <lineage>
        <taxon>Bacteria</taxon>
        <taxon>Candidatus Wolfeibacteriota</taxon>
    </lineage>
</organism>
<dbReference type="SUPFAM" id="SSF54211">
    <property type="entry name" value="Ribosomal protein S5 domain 2-like"/>
    <property type="match status" value="2"/>
</dbReference>
<dbReference type="GO" id="GO:0006396">
    <property type="term" value="P:RNA processing"/>
    <property type="evidence" value="ECO:0007669"/>
    <property type="project" value="InterPro"/>
</dbReference>
<dbReference type="PANTHER" id="PTHR11252">
    <property type="entry name" value="POLYRIBONUCLEOTIDE NUCLEOTIDYLTRANSFERASE"/>
    <property type="match status" value="1"/>
</dbReference>
<dbReference type="PIRSF" id="PIRSF005499">
    <property type="entry name" value="PNPase"/>
    <property type="match status" value="1"/>
</dbReference>
<dbReference type="Pfam" id="PF03726">
    <property type="entry name" value="PNPase"/>
    <property type="match status" value="1"/>
</dbReference>
<dbReference type="CDD" id="cd02393">
    <property type="entry name" value="KH-I_PNPase"/>
    <property type="match status" value="1"/>
</dbReference>
<evidence type="ECO:0000256" key="3">
    <source>
        <dbReference type="ARBA" id="ARBA00022679"/>
    </source>
</evidence>
<dbReference type="GO" id="GO:0006402">
    <property type="term" value="P:mRNA catabolic process"/>
    <property type="evidence" value="ECO:0007669"/>
    <property type="project" value="UniProtKB-UniRule"/>
</dbReference>
<comment type="catalytic activity">
    <reaction evidence="8">
        <text>RNA(n+1) + phosphate = RNA(n) + a ribonucleoside 5'-diphosphate</text>
        <dbReference type="Rhea" id="RHEA:22096"/>
        <dbReference type="Rhea" id="RHEA-COMP:14527"/>
        <dbReference type="Rhea" id="RHEA-COMP:17342"/>
        <dbReference type="ChEBI" id="CHEBI:43474"/>
        <dbReference type="ChEBI" id="CHEBI:57930"/>
        <dbReference type="ChEBI" id="CHEBI:140395"/>
        <dbReference type="EC" id="2.7.7.8"/>
    </reaction>
</comment>
<comment type="similarity">
    <text evidence="1 8">Belongs to the polyribonucleotide nucleotidyltransferase family.</text>
</comment>
<evidence type="ECO:0000256" key="7">
    <source>
        <dbReference type="ARBA" id="ARBA00022884"/>
    </source>
</evidence>
<dbReference type="CDD" id="cd11364">
    <property type="entry name" value="RNase_PH_PNPase_2"/>
    <property type="match status" value="1"/>
</dbReference>
<dbReference type="FunFam" id="3.30.230.70:FF:000002">
    <property type="entry name" value="Polyribonucleotide nucleotidyltransferase"/>
    <property type="match status" value="1"/>
</dbReference>
<dbReference type="AlphaFoldDB" id="A0A0G1CC96"/>
<reference evidence="10 11" key="1">
    <citation type="journal article" date="2015" name="Nature">
        <title>rRNA introns, odd ribosomes, and small enigmatic genomes across a large radiation of phyla.</title>
        <authorList>
            <person name="Brown C.T."/>
            <person name="Hug L.A."/>
            <person name="Thomas B.C."/>
            <person name="Sharon I."/>
            <person name="Castelle C.J."/>
            <person name="Singh A."/>
            <person name="Wilkins M.J."/>
            <person name="Williams K.H."/>
            <person name="Banfield J.F."/>
        </authorList>
    </citation>
    <scope>NUCLEOTIDE SEQUENCE [LARGE SCALE GENOMIC DNA]</scope>
</reference>
<dbReference type="Pfam" id="PF01138">
    <property type="entry name" value="RNase_PH"/>
    <property type="match status" value="2"/>
</dbReference>
<comment type="subcellular location">
    <subcellularLocation>
        <location evidence="8">Cytoplasm</location>
    </subcellularLocation>
</comment>
<dbReference type="PROSITE" id="PS50084">
    <property type="entry name" value="KH_TYPE_1"/>
    <property type="match status" value="1"/>
</dbReference>